<protein>
    <submittedName>
        <fullName evidence="3">Glycosyltransferase family 2 protein</fullName>
    </submittedName>
</protein>
<keyword evidence="1" id="KW-0472">Membrane</keyword>
<feature type="domain" description="Glycosyltransferase 2-like" evidence="2">
    <location>
        <begin position="3"/>
        <end position="115"/>
    </location>
</feature>
<dbReference type="Pfam" id="PF00535">
    <property type="entry name" value="Glycos_transf_2"/>
    <property type="match status" value="1"/>
</dbReference>
<dbReference type="PANTHER" id="PTHR43685:SF2">
    <property type="entry name" value="GLYCOSYLTRANSFERASE 2-LIKE DOMAIN-CONTAINING PROTEIN"/>
    <property type="match status" value="1"/>
</dbReference>
<sequence length="314" mass="34529">MLTVIILTYNSGNSLSECLESLTRQTTPPAEVLVVDDDSTDGTLDIVRTFQKRGVLPLRILRNGSHVIARGRNIGLRAAATPVVAFMDSDAWAEPEWVEAILKTLDANPGVGIVGGEVLAAHASRFAHAIATNDGAVRELTASGELLCGTCNLGVHRERVGYALFDERWVYAEDVEYVSRVGNWTTTREARVWHESRRGPSAYFRQMRRYGLWKLHYTVRTRNVRLVDYVPSVVLLVSVAACVVSPAALLALPLLSISEALFVAVYRRAPLPLLPLMAWGWLVKNTGWGLGMLIGLCQLLVGRGPHRSQPNVHA</sequence>
<keyword evidence="4" id="KW-1185">Reference proteome</keyword>
<dbReference type="InterPro" id="IPR050834">
    <property type="entry name" value="Glycosyltransf_2"/>
</dbReference>
<dbReference type="EMBL" id="JBIAZU010000003">
    <property type="protein sequence ID" value="MFF5291486.1"/>
    <property type="molecule type" value="Genomic_DNA"/>
</dbReference>
<evidence type="ECO:0000313" key="4">
    <source>
        <dbReference type="Proteomes" id="UP001602245"/>
    </source>
</evidence>
<dbReference type="SUPFAM" id="SSF53448">
    <property type="entry name" value="Nucleotide-diphospho-sugar transferases"/>
    <property type="match status" value="1"/>
</dbReference>
<gene>
    <name evidence="3" type="ORF">ACFY35_18750</name>
</gene>
<evidence type="ECO:0000256" key="1">
    <source>
        <dbReference type="SAM" id="Phobius"/>
    </source>
</evidence>
<keyword evidence="1" id="KW-0812">Transmembrane</keyword>
<dbReference type="RefSeq" id="WP_245577461.1">
    <property type="nucleotide sequence ID" value="NZ_JBIAZU010000003.1"/>
</dbReference>
<reference evidence="3 4" key="1">
    <citation type="submission" date="2024-10" db="EMBL/GenBank/DDBJ databases">
        <title>The Natural Products Discovery Center: Release of the First 8490 Sequenced Strains for Exploring Actinobacteria Biosynthetic Diversity.</title>
        <authorList>
            <person name="Kalkreuter E."/>
            <person name="Kautsar S.A."/>
            <person name="Yang D."/>
            <person name="Bader C.D."/>
            <person name="Teijaro C.N."/>
            <person name="Fluegel L."/>
            <person name="Davis C.M."/>
            <person name="Simpson J.R."/>
            <person name="Lauterbach L."/>
            <person name="Steele A.D."/>
            <person name="Gui C."/>
            <person name="Meng S."/>
            <person name="Li G."/>
            <person name="Viehrig K."/>
            <person name="Ye F."/>
            <person name="Su P."/>
            <person name="Kiefer A.F."/>
            <person name="Nichols A."/>
            <person name="Cepeda A.J."/>
            <person name="Yan W."/>
            <person name="Fan B."/>
            <person name="Jiang Y."/>
            <person name="Adhikari A."/>
            <person name="Zheng C.-J."/>
            <person name="Schuster L."/>
            <person name="Cowan T.M."/>
            <person name="Smanski M.J."/>
            <person name="Chevrette M.G."/>
            <person name="De Carvalho L.P.S."/>
            <person name="Shen B."/>
        </authorList>
    </citation>
    <scope>NUCLEOTIDE SEQUENCE [LARGE SCALE GENOMIC DNA]</scope>
    <source>
        <strain evidence="3 4">NPDC000087</strain>
    </source>
</reference>
<evidence type="ECO:0000259" key="2">
    <source>
        <dbReference type="Pfam" id="PF00535"/>
    </source>
</evidence>
<proteinExistence type="predicted"/>
<dbReference type="Proteomes" id="UP001602245">
    <property type="component" value="Unassembled WGS sequence"/>
</dbReference>
<dbReference type="PANTHER" id="PTHR43685">
    <property type="entry name" value="GLYCOSYLTRANSFERASE"/>
    <property type="match status" value="1"/>
</dbReference>
<feature type="transmembrane region" description="Helical" evidence="1">
    <location>
        <begin position="276"/>
        <end position="301"/>
    </location>
</feature>
<accession>A0ABW6WEZ9</accession>
<comment type="caution">
    <text evidence="3">The sequence shown here is derived from an EMBL/GenBank/DDBJ whole genome shotgun (WGS) entry which is preliminary data.</text>
</comment>
<dbReference type="Gene3D" id="3.90.550.10">
    <property type="entry name" value="Spore Coat Polysaccharide Biosynthesis Protein SpsA, Chain A"/>
    <property type="match status" value="1"/>
</dbReference>
<dbReference type="CDD" id="cd00761">
    <property type="entry name" value="Glyco_tranf_GTA_type"/>
    <property type="match status" value="1"/>
</dbReference>
<evidence type="ECO:0000313" key="3">
    <source>
        <dbReference type="EMBL" id="MFF5291486.1"/>
    </source>
</evidence>
<dbReference type="InterPro" id="IPR001173">
    <property type="entry name" value="Glyco_trans_2-like"/>
</dbReference>
<name>A0ABW6WEZ9_9ACTN</name>
<keyword evidence="1" id="KW-1133">Transmembrane helix</keyword>
<organism evidence="3 4">
    <name type="scientific">Paractinoplanes globisporus</name>
    <dbReference type="NCBI Taxonomy" id="113565"/>
    <lineage>
        <taxon>Bacteria</taxon>
        <taxon>Bacillati</taxon>
        <taxon>Actinomycetota</taxon>
        <taxon>Actinomycetes</taxon>
        <taxon>Micromonosporales</taxon>
        <taxon>Micromonosporaceae</taxon>
        <taxon>Paractinoplanes</taxon>
    </lineage>
</organism>
<dbReference type="InterPro" id="IPR029044">
    <property type="entry name" value="Nucleotide-diphossugar_trans"/>
</dbReference>
<feature type="transmembrane region" description="Helical" evidence="1">
    <location>
        <begin position="229"/>
        <end position="256"/>
    </location>
</feature>